<proteinExistence type="predicted"/>
<sequence length="251" mass="28916">MRDQVVLDLDGFPLDHEFPKDYGIEEEDECYIEAEPLFEDELANQADGTKTKRKSKRTKAYTAAEDKLLCECWRGIGQDPKMGAEQNHSTFWIRVHREFHERKKFPSYQIVSACGWVSISKRWRVIQQECNNFCATLESVKARPLSGIDVQDMAFQDLEAFKVQHNGKCFNLSHCFRVIKDEEKFKAQYAALKSRGGKQAVEEVGDGEKARSRRKTNSKKEDRRDAASIALIATVEGMITKKDSRGEKRRQ</sequence>
<dbReference type="Gramene" id="HORVU.MOREX.r3.5HG0517340.1">
    <property type="protein sequence ID" value="HORVU.MOREX.r3.5HG0517340.1"/>
    <property type="gene ID" value="HORVU.MOREX.r3.5HG0517340"/>
</dbReference>
<dbReference type="Proteomes" id="UP000011116">
    <property type="component" value="Chromosome 5H"/>
</dbReference>
<feature type="region of interest" description="Disordered" evidence="1">
    <location>
        <begin position="201"/>
        <end position="226"/>
    </location>
</feature>
<reference evidence="2" key="2">
    <citation type="submission" date="2020-10" db="EMBL/GenBank/DDBJ databases">
        <authorList>
            <person name="Scholz U."/>
            <person name="Mascher M."/>
            <person name="Fiebig A."/>
        </authorList>
    </citation>
    <scope>NUCLEOTIDE SEQUENCE [LARGE SCALE GENOMIC DNA]</scope>
    <source>
        <strain evidence="2">cv. Morex</strain>
    </source>
</reference>
<evidence type="ECO:0000313" key="3">
    <source>
        <dbReference type="Proteomes" id="UP000011116"/>
    </source>
</evidence>
<evidence type="ECO:0000313" key="2">
    <source>
        <dbReference type="EnsemblPlants" id="HORVU.MOREX.r3.5HG0517340.1"/>
    </source>
</evidence>
<name>A0A8I6YD12_HORVV</name>
<dbReference type="AlphaFoldDB" id="A0A8I6YD12"/>
<reference evidence="2" key="3">
    <citation type="submission" date="2022-01" db="UniProtKB">
        <authorList>
            <consortium name="EnsemblPlants"/>
        </authorList>
    </citation>
    <scope>IDENTIFICATION</scope>
    <source>
        <strain evidence="2">subsp. vulgare</strain>
    </source>
</reference>
<reference evidence="3" key="1">
    <citation type="journal article" date="2012" name="Nature">
        <title>A physical, genetic and functional sequence assembly of the barley genome.</title>
        <authorList>
            <consortium name="The International Barley Genome Sequencing Consortium"/>
            <person name="Mayer K.F."/>
            <person name="Waugh R."/>
            <person name="Brown J.W."/>
            <person name="Schulman A."/>
            <person name="Langridge P."/>
            <person name="Platzer M."/>
            <person name="Fincher G.B."/>
            <person name="Muehlbauer G.J."/>
            <person name="Sato K."/>
            <person name="Close T.J."/>
            <person name="Wise R.P."/>
            <person name="Stein N."/>
        </authorList>
    </citation>
    <scope>NUCLEOTIDE SEQUENCE [LARGE SCALE GENOMIC DNA]</scope>
    <source>
        <strain evidence="3">cv. Morex</strain>
    </source>
</reference>
<accession>A0A8I6YD12</accession>
<dbReference type="PANTHER" id="PTHR45125:SF24">
    <property type="entry name" value="GENOME ASSEMBLY, CHROMOSOME: II"/>
    <property type="match status" value="1"/>
</dbReference>
<keyword evidence="3" id="KW-1185">Reference proteome</keyword>
<dbReference type="EnsemblPlants" id="HORVU.MOREX.r3.5HG0517340.1">
    <property type="protein sequence ID" value="HORVU.MOREX.r3.5HG0517340.1"/>
    <property type="gene ID" value="HORVU.MOREX.r3.5HG0517340"/>
</dbReference>
<protein>
    <recommendedName>
        <fullName evidence="4">No apical meristem-associated C-terminal domain-containing protein</fullName>
    </recommendedName>
</protein>
<organism evidence="2 3">
    <name type="scientific">Hordeum vulgare subsp. vulgare</name>
    <name type="common">Domesticated barley</name>
    <dbReference type="NCBI Taxonomy" id="112509"/>
    <lineage>
        <taxon>Eukaryota</taxon>
        <taxon>Viridiplantae</taxon>
        <taxon>Streptophyta</taxon>
        <taxon>Embryophyta</taxon>
        <taxon>Tracheophyta</taxon>
        <taxon>Spermatophyta</taxon>
        <taxon>Magnoliopsida</taxon>
        <taxon>Liliopsida</taxon>
        <taxon>Poales</taxon>
        <taxon>Poaceae</taxon>
        <taxon>BOP clade</taxon>
        <taxon>Pooideae</taxon>
        <taxon>Triticodae</taxon>
        <taxon>Triticeae</taxon>
        <taxon>Hordeinae</taxon>
        <taxon>Hordeum</taxon>
    </lineage>
</organism>
<evidence type="ECO:0000256" key="1">
    <source>
        <dbReference type="SAM" id="MobiDB-lite"/>
    </source>
</evidence>
<evidence type="ECO:0008006" key="4">
    <source>
        <dbReference type="Google" id="ProtNLM"/>
    </source>
</evidence>
<dbReference type="PANTHER" id="PTHR45125">
    <property type="entry name" value="F21J9.4-RELATED"/>
    <property type="match status" value="1"/>
</dbReference>